<protein>
    <submittedName>
        <fullName evidence="1">Cupin domain-containing protein</fullName>
    </submittedName>
</protein>
<dbReference type="PANTHER" id="PTHR37694:SF1">
    <property type="entry name" value="SLR8022 PROTEIN"/>
    <property type="match status" value="1"/>
</dbReference>
<proteinExistence type="predicted"/>
<organism evidence="1 2">
    <name type="scientific">Mucilaginibacter hurinus</name>
    <dbReference type="NCBI Taxonomy" id="2201324"/>
    <lineage>
        <taxon>Bacteria</taxon>
        <taxon>Pseudomonadati</taxon>
        <taxon>Bacteroidota</taxon>
        <taxon>Sphingobacteriia</taxon>
        <taxon>Sphingobacteriales</taxon>
        <taxon>Sphingobacteriaceae</taxon>
        <taxon>Mucilaginibacter</taxon>
    </lineage>
</organism>
<name>A0A367GKY7_9SPHI</name>
<sequence length="222" mass="24321">MTTVTEVLAYLKENGYTVDFNLKENCLVCHGNTLEIRPEDFVVDKSYRFEGPSDPGDSAVVYAISSRKHDLKGVLVNGYGISSDPLTDQMVSALATKPENQESPGDTTALDTELAAVDLREQIDQLKLGDKWVNGDRDTKVLFKSDSLRIIMIGLHENAELKKHTAPGIITVQVLEGGITFSTETESINLENGQMLSLPAHIPHSVTAREESVFLLTICISS</sequence>
<accession>A0A367GKY7</accession>
<gene>
    <name evidence="1" type="ORF">DJ568_14960</name>
</gene>
<dbReference type="CDD" id="cd02230">
    <property type="entry name" value="cupin_HP0902-like"/>
    <property type="match status" value="1"/>
</dbReference>
<evidence type="ECO:0000313" key="2">
    <source>
        <dbReference type="Proteomes" id="UP000253209"/>
    </source>
</evidence>
<dbReference type="AlphaFoldDB" id="A0A367GKY7"/>
<dbReference type="OrthoDB" id="8418771at2"/>
<evidence type="ECO:0000313" key="1">
    <source>
        <dbReference type="EMBL" id="RCH53990.1"/>
    </source>
</evidence>
<dbReference type="Proteomes" id="UP000253209">
    <property type="component" value="Unassembled WGS sequence"/>
</dbReference>
<dbReference type="EMBL" id="QGDC01000009">
    <property type="protein sequence ID" value="RCH53990.1"/>
    <property type="molecule type" value="Genomic_DNA"/>
</dbReference>
<dbReference type="InterPro" id="IPR014710">
    <property type="entry name" value="RmlC-like_jellyroll"/>
</dbReference>
<dbReference type="InterPro" id="IPR011051">
    <property type="entry name" value="RmlC_Cupin_sf"/>
</dbReference>
<dbReference type="SUPFAM" id="SSF51182">
    <property type="entry name" value="RmlC-like cupins"/>
    <property type="match status" value="1"/>
</dbReference>
<keyword evidence="2" id="KW-1185">Reference proteome</keyword>
<comment type="caution">
    <text evidence="1">The sequence shown here is derived from an EMBL/GenBank/DDBJ whole genome shotgun (WGS) entry which is preliminary data.</text>
</comment>
<dbReference type="PANTHER" id="PTHR37694">
    <property type="entry name" value="SLR8022 PROTEIN"/>
    <property type="match status" value="1"/>
</dbReference>
<dbReference type="Gene3D" id="2.60.120.10">
    <property type="entry name" value="Jelly Rolls"/>
    <property type="match status" value="1"/>
</dbReference>
<reference evidence="1 2" key="1">
    <citation type="submission" date="2018-05" db="EMBL/GenBank/DDBJ databases">
        <title>Mucilaginibacter hurinus sp. nov., isolated from briquette warehouse soil.</title>
        <authorList>
            <person name="Choi L."/>
        </authorList>
    </citation>
    <scope>NUCLEOTIDE SEQUENCE [LARGE SCALE GENOMIC DNA]</scope>
    <source>
        <strain evidence="1 2">ZR32</strain>
    </source>
</reference>